<feature type="active site" description="Acyl-thioester intermediate" evidence="6">
    <location>
        <position position="221"/>
    </location>
</feature>
<comment type="catalytic activity">
    <reaction evidence="6">
        <text>octanoyl-[ACP] + L-lysyl-[protein] = N(6)-octanoyl-L-lysyl-[protein] + holo-[ACP] + H(+)</text>
        <dbReference type="Rhea" id="RHEA:17665"/>
        <dbReference type="Rhea" id="RHEA-COMP:9636"/>
        <dbReference type="Rhea" id="RHEA-COMP:9685"/>
        <dbReference type="Rhea" id="RHEA-COMP:9752"/>
        <dbReference type="Rhea" id="RHEA-COMP:9928"/>
        <dbReference type="ChEBI" id="CHEBI:15378"/>
        <dbReference type="ChEBI" id="CHEBI:29969"/>
        <dbReference type="ChEBI" id="CHEBI:64479"/>
        <dbReference type="ChEBI" id="CHEBI:78463"/>
        <dbReference type="ChEBI" id="CHEBI:78809"/>
        <dbReference type="EC" id="2.3.1.181"/>
    </reaction>
</comment>
<dbReference type="GO" id="GO:0016874">
    <property type="term" value="F:ligase activity"/>
    <property type="evidence" value="ECO:0007669"/>
    <property type="project" value="UniProtKB-KW"/>
</dbReference>
<dbReference type="InterPro" id="IPR045864">
    <property type="entry name" value="aa-tRNA-synth_II/BPL/LPL"/>
</dbReference>
<comment type="pathway">
    <text evidence="1 6">Protein modification; protein lipoylation via endogenous pathway; protein N(6)-(lipoyl)lysine from octanoyl-[acyl-carrier-protein]: step 1/2.</text>
</comment>
<evidence type="ECO:0000256" key="4">
    <source>
        <dbReference type="ARBA" id="ARBA00023315"/>
    </source>
</evidence>
<evidence type="ECO:0000256" key="3">
    <source>
        <dbReference type="ARBA" id="ARBA00022679"/>
    </source>
</evidence>
<dbReference type="NCBIfam" id="NF010925">
    <property type="entry name" value="PRK14345.1"/>
    <property type="match status" value="1"/>
</dbReference>
<dbReference type="GO" id="GO:0009249">
    <property type="term" value="P:protein lipoylation"/>
    <property type="evidence" value="ECO:0007669"/>
    <property type="project" value="InterPro"/>
</dbReference>
<evidence type="ECO:0000259" key="8">
    <source>
        <dbReference type="PROSITE" id="PS51733"/>
    </source>
</evidence>
<dbReference type="NCBIfam" id="TIGR00214">
    <property type="entry name" value="lipB"/>
    <property type="match status" value="1"/>
</dbReference>
<feature type="binding site" evidence="6">
    <location>
        <begin position="118"/>
        <end position="125"/>
    </location>
    <ligand>
        <name>substrate</name>
    </ligand>
</feature>
<dbReference type="EC" id="2.3.1.181" evidence="6"/>
<dbReference type="InterPro" id="IPR020605">
    <property type="entry name" value="Octanoyltransferase_CS"/>
</dbReference>
<proteinExistence type="inferred from homology"/>
<dbReference type="SUPFAM" id="SSF55681">
    <property type="entry name" value="Class II aaRS and biotin synthetases"/>
    <property type="match status" value="1"/>
</dbReference>
<dbReference type="eggNOG" id="COG0321">
    <property type="taxonomic scope" value="Bacteria"/>
</dbReference>
<keyword evidence="2 6" id="KW-0963">Cytoplasm</keyword>
<dbReference type="GO" id="GO:0005737">
    <property type="term" value="C:cytoplasm"/>
    <property type="evidence" value="ECO:0007669"/>
    <property type="project" value="UniProtKB-SubCell"/>
</dbReference>
<evidence type="ECO:0000256" key="1">
    <source>
        <dbReference type="ARBA" id="ARBA00004821"/>
    </source>
</evidence>
<comment type="similarity">
    <text evidence="6">Belongs to the LipB family.</text>
</comment>
<keyword evidence="4 6" id="KW-0012">Acyltransferase</keyword>
<dbReference type="AlphaFoldDB" id="U5WJM2"/>
<dbReference type="PANTHER" id="PTHR10993:SF7">
    <property type="entry name" value="LIPOYLTRANSFERASE 2, MITOCHONDRIAL-RELATED"/>
    <property type="match status" value="1"/>
</dbReference>
<dbReference type="FunFam" id="3.30.930.10:FF:000035">
    <property type="entry name" value="Putative lipoyltransferase 2, mitochondrial"/>
    <property type="match status" value="1"/>
</dbReference>
<dbReference type="UniPathway" id="UPA00538">
    <property type="reaction ID" value="UER00592"/>
</dbReference>
<comment type="miscellaneous">
    <text evidence="6">In the reaction, the free carboxyl group of octanoic acid is attached via an amide linkage to the epsilon-amino group of a specific lysine residue of lipoyl domains of lipoate-dependent enzymes.</text>
</comment>
<keyword evidence="3 6" id="KW-0808">Transferase</keyword>
<organism evidence="9 10">
    <name type="scientific">Mycobacterium kansasii ATCC 12478</name>
    <dbReference type="NCBI Taxonomy" id="557599"/>
    <lineage>
        <taxon>Bacteria</taxon>
        <taxon>Bacillati</taxon>
        <taxon>Actinomycetota</taxon>
        <taxon>Actinomycetes</taxon>
        <taxon>Mycobacteriales</taxon>
        <taxon>Mycobacteriaceae</taxon>
        <taxon>Mycobacterium</taxon>
    </lineage>
</organism>
<gene>
    <name evidence="6" type="primary">lipB</name>
    <name evidence="9" type="ORF">MKAN_03040</name>
</gene>
<feature type="binding site" evidence="6">
    <location>
        <begin position="203"/>
        <end position="205"/>
    </location>
    <ligand>
        <name>substrate</name>
    </ligand>
</feature>
<dbReference type="HOGENOM" id="CLU_035168_2_1_11"/>
<dbReference type="PANTHER" id="PTHR10993">
    <property type="entry name" value="OCTANOYLTRANSFERASE"/>
    <property type="match status" value="1"/>
</dbReference>
<feature type="binding site" evidence="6">
    <location>
        <begin position="190"/>
        <end position="192"/>
    </location>
    <ligand>
        <name>substrate</name>
    </ligand>
</feature>
<comment type="function">
    <text evidence="5 6">Catalyzes the transfer of endogenously produced octanoic acid from octanoyl-acyl-carrier-protein onto the lipoyl domains of lipoate-dependent enzymes. Lipoyl-ACP can also act as a substrate although octanoyl-ACP is likely to be the physiological substrate.</text>
</comment>
<sequence length="274" mass="28958">MQAHYLGTAPFPGIRPAVPRASLQRDHESAAAVTSSLVIVAGSIRSSRTQIDVRQLGTIDYRDAWRLQRELADTRVAGGPDTLLLLEHRPVYTAGRRTEPHERPVNDTAGTPVVDTDRGGKITWHGPGQLVGYPIIGLAEPLDVVNYVRRLEESLIKVCADLGLEAGRVDGRSGVWLAADAGRPARKVAAIGVRVSRATTLHGFALNCDCDLGAFTAIVPCGITDAGVTSLSAELGRPVTVDDVRSAVAEAVCDALDGVLPVGEHPVARVASAM</sequence>
<dbReference type="Gene3D" id="3.30.930.10">
    <property type="entry name" value="Bira Bifunctional Protein, Domain 2"/>
    <property type="match status" value="1"/>
</dbReference>
<evidence type="ECO:0000313" key="9">
    <source>
        <dbReference type="EMBL" id="AGZ49383.1"/>
    </source>
</evidence>
<evidence type="ECO:0000256" key="6">
    <source>
        <dbReference type="HAMAP-Rule" id="MF_00013"/>
    </source>
</evidence>
<name>U5WJM2_MYCKA</name>
<evidence type="ECO:0000256" key="2">
    <source>
        <dbReference type="ARBA" id="ARBA00022490"/>
    </source>
</evidence>
<feature type="region of interest" description="Disordered" evidence="7">
    <location>
        <begin position="97"/>
        <end position="119"/>
    </location>
</feature>
<evidence type="ECO:0000256" key="7">
    <source>
        <dbReference type="SAM" id="MobiDB-lite"/>
    </source>
</evidence>
<dbReference type="EMBL" id="CP006835">
    <property type="protein sequence ID" value="AGZ49383.1"/>
    <property type="molecule type" value="Genomic_DNA"/>
</dbReference>
<dbReference type="HAMAP" id="MF_00013">
    <property type="entry name" value="LipB"/>
    <property type="match status" value="1"/>
</dbReference>
<keyword evidence="9" id="KW-0436">Ligase</keyword>
<evidence type="ECO:0000313" key="10">
    <source>
        <dbReference type="Proteomes" id="UP000017786"/>
    </source>
</evidence>
<dbReference type="Proteomes" id="UP000017786">
    <property type="component" value="Chromosome"/>
</dbReference>
<reference evidence="9 10" key="1">
    <citation type="submission" date="2013-10" db="EMBL/GenBank/DDBJ databases">
        <title>Genome sequence of Mycobacterium kansasii.</title>
        <authorList>
            <consortium name="McGill University Mycobacterium genome consortium"/>
            <person name="Veyrier F.J."/>
            <person name="Behr M.A."/>
        </authorList>
    </citation>
    <scope>NUCLEOTIDE SEQUENCE [LARGE SCALE GENOMIC DNA]</scope>
    <source>
        <strain evidence="9 10">ATCC 12478</strain>
    </source>
</reference>
<feature type="domain" description="BPL/LPL catalytic" evidence="8">
    <location>
        <begin position="77"/>
        <end position="260"/>
    </location>
</feature>
<dbReference type="GO" id="GO:0033819">
    <property type="term" value="F:lipoyl(octanoyl) transferase activity"/>
    <property type="evidence" value="ECO:0007669"/>
    <property type="project" value="UniProtKB-EC"/>
</dbReference>
<dbReference type="PROSITE" id="PS51733">
    <property type="entry name" value="BPL_LPL_CATALYTIC"/>
    <property type="match status" value="1"/>
</dbReference>
<evidence type="ECO:0000256" key="5">
    <source>
        <dbReference type="ARBA" id="ARBA00024732"/>
    </source>
</evidence>
<dbReference type="InterPro" id="IPR004143">
    <property type="entry name" value="BPL_LPL_catalytic"/>
</dbReference>
<protein>
    <recommendedName>
        <fullName evidence="6">Octanoyltransferase</fullName>
        <ecNumber evidence="6">2.3.1.181</ecNumber>
    </recommendedName>
    <alternativeName>
        <fullName evidence="6">Lipoate-protein ligase B</fullName>
    </alternativeName>
    <alternativeName>
        <fullName evidence="6">Lipoyl/octanoyl transferase</fullName>
    </alternativeName>
    <alternativeName>
        <fullName evidence="6">Octanoyl-[acyl-carrier-protein]-protein N-octanoyltransferase</fullName>
    </alternativeName>
</protein>
<dbReference type="CDD" id="cd16444">
    <property type="entry name" value="LipB"/>
    <property type="match status" value="1"/>
</dbReference>
<dbReference type="PROSITE" id="PS01313">
    <property type="entry name" value="LIPB"/>
    <property type="match status" value="1"/>
</dbReference>
<dbReference type="KEGG" id="mkn:MKAN_03040"/>
<accession>U5WJM2</accession>
<comment type="subcellular location">
    <subcellularLocation>
        <location evidence="6">Cytoplasm</location>
    </subcellularLocation>
</comment>
<dbReference type="Pfam" id="PF21948">
    <property type="entry name" value="LplA-B_cat"/>
    <property type="match status" value="1"/>
</dbReference>
<dbReference type="InterPro" id="IPR000544">
    <property type="entry name" value="Octanoyltransferase"/>
</dbReference>
<feature type="site" description="Lowers pKa of active site Cys" evidence="6">
    <location>
        <position position="187"/>
    </location>
</feature>